<keyword evidence="17" id="KW-1185">Reference proteome</keyword>
<organism evidence="16 17">
    <name type="scientific">Aspergillus ruber (strain CBS 135680)</name>
    <dbReference type="NCBI Taxonomy" id="1388766"/>
    <lineage>
        <taxon>Eukaryota</taxon>
        <taxon>Fungi</taxon>
        <taxon>Dikarya</taxon>
        <taxon>Ascomycota</taxon>
        <taxon>Pezizomycotina</taxon>
        <taxon>Eurotiomycetes</taxon>
        <taxon>Eurotiomycetidae</taxon>
        <taxon>Eurotiales</taxon>
        <taxon>Aspergillaceae</taxon>
        <taxon>Aspergillus</taxon>
        <taxon>Aspergillus subgen. Aspergillus</taxon>
    </lineage>
</organism>
<name>A0A017SCY1_ASPRC</name>
<evidence type="ECO:0000256" key="7">
    <source>
        <dbReference type="ARBA" id="ARBA00022692"/>
    </source>
</evidence>
<keyword evidence="8 14" id="KW-0256">Endoplasmic reticulum</keyword>
<evidence type="ECO:0000256" key="15">
    <source>
        <dbReference type="SAM" id="SignalP"/>
    </source>
</evidence>
<sequence>MPPHLHPRSRSTASLFATTLLASLVVVGLPHVFPCPAPRRTLADSEMMVTADGQQVQRIRRRRRKDVEMFDRENTPYPAPQPADEEVSTFFQMEAEAEKLEHVRRQCPVPKPSGVLGDLLGFSNQKDTEIDWTTYMQQVSLYISGERDYTLIRGSTGPLVYPAAHVYIYSVFYHLTEQGRDIIYGQILFGLLYITVLGLVLACYRQTGAPPYLFPLLMLSKRLHSIFVLRLFNDGVAALAMWGAVLLLMNRKWTAGVVVWSVGVGIKMTVLLLAPAIAVVTVLSLGLLPSIRLGIVAVLVQICLAIPFLQADPVGYVSRAFELTRQFMFKWTVNWRFVGEEIFLSKNFSLSLLALHAVLLTTFLFTTWLKPSGSNLFGFLRNTVKGRQRTVALSRTFIMTVMLTSLAIGLLCARSLHYQFFAYLAWATPFLLWRGGFHPVLIYAVWALQEWAWNTYPSTITSSLVVVLSLAAQVLGVLTKGSKALDAHYQRPDSKAKAHTQ</sequence>
<dbReference type="Pfam" id="PF05208">
    <property type="entry name" value="ALG3"/>
    <property type="match status" value="1"/>
</dbReference>
<evidence type="ECO:0000256" key="10">
    <source>
        <dbReference type="ARBA" id="ARBA00023136"/>
    </source>
</evidence>
<evidence type="ECO:0000256" key="3">
    <source>
        <dbReference type="ARBA" id="ARBA00011964"/>
    </source>
</evidence>
<feature type="transmembrane region" description="Helical" evidence="14">
    <location>
        <begin position="350"/>
        <end position="369"/>
    </location>
</feature>
<comment type="catalytic activity">
    <reaction evidence="12 14">
        <text>an alpha-D-Man-(1-&gt;2)-alpha-D-Man-(1-&gt;2)-alpha-D-Man-(1-&gt;3)-[alpha-D-Man-(1-&gt;6)]-beta-D-Man-(1-&gt;4)-beta-D-GlcNAc-(1-&gt;4)-alpha-D-GlcNAc-diphospho-di-trans,poly-cis-dolichol + a di-trans,poly-cis-dolichyl beta-D-mannosyl phosphate = an alpha-D-Man-(1-&gt;2)-alpha-D-Man-(1-&gt;2)-alpha-D-Man-(1-&gt;3)-[alpha-D-Man-(1-&gt;3)-alpha-D-Man-(1-&gt;6)]-beta-D-Man-(1-&gt;4)-beta-D-GlcNAc-(1-&gt;4)-alpha-D-GlcNAc-diphospho-di-trans,poly-cis-dolichol + a di-trans,poly-cis-dolichyl phosphate + H(+)</text>
        <dbReference type="Rhea" id="RHEA:29527"/>
        <dbReference type="Rhea" id="RHEA-COMP:19498"/>
        <dbReference type="Rhea" id="RHEA-COMP:19501"/>
        <dbReference type="Rhea" id="RHEA-COMP:19516"/>
        <dbReference type="Rhea" id="RHEA-COMP:19517"/>
        <dbReference type="ChEBI" id="CHEBI:15378"/>
        <dbReference type="ChEBI" id="CHEBI:57683"/>
        <dbReference type="ChEBI" id="CHEBI:58211"/>
        <dbReference type="ChEBI" id="CHEBI:132515"/>
        <dbReference type="ChEBI" id="CHEBI:132516"/>
        <dbReference type="EC" id="2.4.1.258"/>
    </reaction>
    <physiologicalReaction direction="left-to-right" evidence="12 14">
        <dbReference type="Rhea" id="RHEA:29528"/>
    </physiologicalReaction>
</comment>
<comment type="pathway">
    <text evidence="2 14">Protein modification; protein glycosylation.</text>
</comment>
<evidence type="ECO:0000313" key="16">
    <source>
        <dbReference type="EMBL" id="EYE94045.1"/>
    </source>
</evidence>
<dbReference type="UniPathway" id="UPA00378"/>
<feature type="transmembrane region" description="Helical" evidence="14">
    <location>
        <begin position="389"/>
        <end position="413"/>
    </location>
</feature>
<evidence type="ECO:0000256" key="13">
    <source>
        <dbReference type="ARBA" id="ARBA00093457"/>
    </source>
</evidence>
<dbReference type="PANTHER" id="PTHR12646:SF0">
    <property type="entry name" value="DOL-P-MAN:MAN(5)GLCNAC(2)-PP-DOL ALPHA-1,3-MANNOSYLTRANSFERASE"/>
    <property type="match status" value="1"/>
</dbReference>
<dbReference type="EMBL" id="KK088428">
    <property type="protein sequence ID" value="EYE94045.1"/>
    <property type="molecule type" value="Genomic_DNA"/>
</dbReference>
<feature type="transmembrane region" description="Helical" evidence="14">
    <location>
        <begin position="291"/>
        <end position="309"/>
    </location>
</feature>
<feature type="transmembrane region" description="Helical" evidence="14">
    <location>
        <begin position="227"/>
        <end position="250"/>
    </location>
</feature>
<evidence type="ECO:0000256" key="12">
    <source>
        <dbReference type="ARBA" id="ARBA00049506"/>
    </source>
</evidence>
<dbReference type="EC" id="2.4.1.258" evidence="3 14"/>
<evidence type="ECO:0000256" key="14">
    <source>
        <dbReference type="RuleBase" id="RU364047"/>
    </source>
</evidence>
<dbReference type="STRING" id="1388766.A0A017SCY1"/>
<feature type="transmembrane region" description="Helical" evidence="14">
    <location>
        <begin position="420"/>
        <end position="446"/>
    </location>
</feature>
<comment type="function">
    <text evidence="11 14">Dol-P-Man:Man(5)GlcNAc(2)-PP-Dol alpha-1,3-mannosyltransferase that operates in the biosynthetic pathway of dolichol-linked oligosaccharides, the glycan precursors employed in protein asparagine (N)-glycosylation. The assembly of dolichol-linked oligosaccharides begins on the cytosolic side of the endoplasmic reticulum membrane and finishes in its lumen. The sequential addition of sugars to dolichol pyrophosphate produces dolichol-linked oligosaccharides containing fourteen sugars, including two GlcNAcs, nine mannoses and three glucoses. Once assembled, the oligosaccharide is transferred from the lipid to nascent proteins by oligosaccharyltransferases. In the lumen of the endoplasmic reticulum, adds the first dolichyl beta-D-mannosyl phosphate derived mannose in an alpha-1,3 linkage to Man(5)GlcNAc(2)-PP-dolichol to produce Man(6)GlcNAc(2)-PP-dolichol.</text>
</comment>
<dbReference type="InterPro" id="IPR007873">
    <property type="entry name" value="Glycosyltransferase_ALG3"/>
</dbReference>
<evidence type="ECO:0000313" key="17">
    <source>
        <dbReference type="Proteomes" id="UP000019804"/>
    </source>
</evidence>
<evidence type="ECO:0000256" key="9">
    <source>
        <dbReference type="ARBA" id="ARBA00022989"/>
    </source>
</evidence>
<comment type="subcellular location">
    <subcellularLocation>
        <location evidence="1 14">Endoplasmic reticulum membrane</location>
        <topology evidence="1 14">Multi-pass membrane protein</topology>
    </subcellularLocation>
</comment>
<keyword evidence="15" id="KW-0732">Signal</keyword>
<keyword evidence="7 14" id="KW-0812">Transmembrane</keyword>
<dbReference type="Proteomes" id="UP000019804">
    <property type="component" value="Unassembled WGS sequence"/>
</dbReference>
<evidence type="ECO:0000256" key="4">
    <source>
        <dbReference type="ARBA" id="ARBA00015561"/>
    </source>
</evidence>
<dbReference type="OrthoDB" id="20028at2759"/>
<feature type="transmembrane region" description="Helical" evidence="14">
    <location>
        <begin position="458"/>
        <end position="478"/>
    </location>
</feature>
<feature type="transmembrane region" description="Helical" evidence="14">
    <location>
        <begin position="257"/>
        <end position="285"/>
    </location>
</feature>
<evidence type="ECO:0000256" key="11">
    <source>
        <dbReference type="ARBA" id="ARBA00044743"/>
    </source>
</evidence>
<dbReference type="HOGENOM" id="CLU_035382_3_0_1"/>
<dbReference type="GO" id="GO:0052925">
    <property type="term" value="F:dol-P-Man:Man(5)GlcNAc(2)-PP-Dol alpha-1,3-mannosyltransferase activity"/>
    <property type="evidence" value="ECO:0007669"/>
    <property type="project" value="UniProtKB-EC"/>
</dbReference>
<keyword evidence="5 14" id="KW-0328">Glycosyltransferase</keyword>
<dbReference type="GeneID" id="63699642"/>
<gene>
    <name evidence="16" type="ORF">EURHEDRAFT_458603</name>
</gene>
<reference evidence="17" key="1">
    <citation type="journal article" date="2014" name="Nat. Commun.">
        <title>Genomic adaptations of the halophilic Dead Sea filamentous fungus Eurotium rubrum.</title>
        <authorList>
            <person name="Kis-Papo T."/>
            <person name="Weig A.R."/>
            <person name="Riley R."/>
            <person name="Persoh D."/>
            <person name="Salamov A."/>
            <person name="Sun H."/>
            <person name="Lipzen A."/>
            <person name="Wasser S.P."/>
            <person name="Rambold G."/>
            <person name="Grigoriev I.V."/>
            <person name="Nevo E."/>
        </authorList>
    </citation>
    <scope>NUCLEOTIDE SEQUENCE [LARGE SCALE GENOMIC DNA]</scope>
    <source>
        <strain evidence="17">CBS 135680</strain>
    </source>
</reference>
<evidence type="ECO:0000256" key="2">
    <source>
        <dbReference type="ARBA" id="ARBA00004922"/>
    </source>
</evidence>
<feature type="transmembrane region" description="Helical" evidence="14">
    <location>
        <begin position="187"/>
        <end position="207"/>
    </location>
</feature>
<keyword evidence="6 14" id="KW-0808">Transferase</keyword>
<keyword evidence="9 14" id="KW-1133">Transmembrane helix</keyword>
<evidence type="ECO:0000256" key="6">
    <source>
        <dbReference type="ARBA" id="ARBA00022679"/>
    </source>
</evidence>
<evidence type="ECO:0000256" key="1">
    <source>
        <dbReference type="ARBA" id="ARBA00004477"/>
    </source>
</evidence>
<dbReference type="RefSeq" id="XP_040637733.1">
    <property type="nucleotide sequence ID" value="XM_040784518.1"/>
</dbReference>
<feature type="chain" id="PRO_5001499079" description="Dol-P-Man:Man(5)GlcNAc(2)-PP-Dol alpha-1,3-mannosyltransferase" evidence="15">
    <location>
        <begin position="29"/>
        <end position="501"/>
    </location>
</feature>
<protein>
    <recommendedName>
        <fullName evidence="4 14">Dol-P-Man:Man(5)GlcNAc(2)-PP-Dol alpha-1,3-mannosyltransferase</fullName>
        <ecNumber evidence="3 14">2.4.1.258</ecNumber>
    </recommendedName>
    <alternativeName>
        <fullName evidence="14">Dol-P-Man-dependent alpha(1-3)-mannosyltransferase</fullName>
    </alternativeName>
</protein>
<feature type="signal peptide" evidence="15">
    <location>
        <begin position="1"/>
        <end position="28"/>
    </location>
</feature>
<proteinExistence type="inferred from homology"/>
<evidence type="ECO:0000256" key="5">
    <source>
        <dbReference type="ARBA" id="ARBA00022676"/>
    </source>
</evidence>
<dbReference type="PANTHER" id="PTHR12646">
    <property type="entry name" value="NOT56 - RELATED"/>
    <property type="match status" value="1"/>
</dbReference>
<comment type="similarity">
    <text evidence="13">Belongs to the glycosyltransferase ALG3 family.</text>
</comment>
<accession>A0A017SCY1</accession>
<keyword evidence="10 14" id="KW-0472">Membrane</keyword>
<dbReference type="AlphaFoldDB" id="A0A017SCY1"/>
<evidence type="ECO:0000256" key="8">
    <source>
        <dbReference type="ARBA" id="ARBA00022824"/>
    </source>
</evidence>
<dbReference type="GO" id="GO:0005789">
    <property type="term" value="C:endoplasmic reticulum membrane"/>
    <property type="evidence" value="ECO:0007669"/>
    <property type="project" value="UniProtKB-SubCell"/>
</dbReference>